<accession>A0A8E1QZY5</accession>
<keyword evidence="4" id="KW-1185">Reference proteome</keyword>
<sequence>MAGAASGRGSMAAYAVNDEDTADADTVISEEDLPWPANVKARIGSLLENDMFETSTVGIMVYDLTADSAIFCHNARQLMRPASSLKMMVAVAALDRLGYGYKYKTTLSYSGTIDSCVLRGDIYCKGDFDPAFTTSDLNDFVDSLKSLGIDTIAGDICADFSMKDDDRLGEGWCWDDDNPVLSPLLVSRKDEFVESFRKKLDRAGIVVDGSVRSCRTPGNARRICTVERAIGDVMIRMMKKSDNLYSESVFYHLAASSGSYAPATAKQGRQVMNRLIQQLGFKPSKYYIADGSGLSLYNYVSPELEVAFLKYAYKHKKIYEPLRELMPVAGVDGTLDDRMLRGYARGNVHAKTGTVTGVSALAGYCTAANGHVLCFSIINMGIRHSSSGRRFQDRVCEALCRP</sequence>
<proteinExistence type="inferred from homology"/>
<keyword evidence="3" id="KW-0121">Carboxypeptidase</keyword>
<dbReference type="GO" id="GO:0006508">
    <property type="term" value="P:proteolysis"/>
    <property type="evidence" value="ECO:0007669"/>
    <property type="project" value="InterPro"/>
</dbReference>
<evidence type="ECO:0000256" key="2">
    <source>
        <dbReference type="ARBA" id="ARBA00022801"/>
    </source>
</evidence>
<dbReference type="AlphaFoldDB" id="A0A8E1QZY5"/>
<protein>
    <submittedName>
        <fullName evidence="3">D-alanyl-D-alanine carboxypeptidase</fullName>
    </submittedName>
</protein>
<dbReference type="Gene3D" id="3.50.80.20">
    <property type="entry name" value="D-Ala-D-Ala carboxypeptidase C, peptidase S13"/>
    <property type="match status" value="1"/>
</dbReference>
<dbReference type="NCBIfam" id="TIGR00666">
    <property type="entry name" value="PBP4"/>
    <property type="match status" value="1"/>
</dbReference>
<dbReference type="Gene3D" id="3.40.710.10">
    <property type="entry name" value="DD-peptidase/beta-lactamase superfamily"/>
    <property type="match status" value="1"/>
</dbReference>
<name>A0A8E1QZY5_9BACT</name>
<dbReference type="PANTHER" id="PTHR30023">
    <property type="entry name" value="D-ALANYL-D-ALANINE CARBOXYPEPTIDASE"/>
    <property type="match status" value="1"/>
</dbReference>
<dbReference type="InterPro" id="IPR000667">
    <property type="entry name" value="Peptidase_S13"/>
</dbReference>
<dbReference type="GO" id="GO:0004185">
    <property type="term" value="F:serine-type carboxypeptidase activity"/>
    <property type="evidence" value="ECO:0007669"/>
    <property type="project" value="InterPro"/>
</dbReference>
<gene>
    <name evidence="3" type="ORF">ACU52_04765</name>
</gene>
<dbReference type="Proteomes" id="UP000036951">
    <property type="component" value="Unassembled WGS sequence"/>
</dbReference>
<keyword evidence="3" id="KW-0645">Protease</keyword>
<comment type="caution">
    <text evidence="3">The sequence shown here is derived from an EMBL/GenBank/DDBJ whole genome shotgun (WGS) entry which is preliminary data.</text>
</comment>
<dbReference type="PANTHER" id="PTHR30023:SF0">
    <property type="entry name" value="PENICILLIN-SENSITIVE CARBOXYPEPTIDASE A"/>
    <property type="match status" value="1"/>
</dbReference>
<keyword evidence="2" id="KW-0378">Hydrolase</keyword>
<evidence type="ECO:0000313" key="3">
    <source>
        <dbReference type="EMBL" id="KOO69044.1"/>
    </source>
</evidence>
<dbReference type="GO" id="GO:0000270">
    <property type="term" value="P:peptidoglycan metabolic process"/>
    <property type="evidence" value="ECO:0007669"/>
    <property type="project" value="TreeGrafter"/>
</dbReference>
<dbReference type="InterPro" id="IPR012338">
    <property type="entry name" value="Beta-lactam/transpept-like"/>
</dbReference>
<dbReference type="SUPFAM" id="SSF56601">
    <property type="entry name" value="beta-lactamase/transpeptidase-like"/>
    <property type="match status" value="1"/>
</dbReference>
<evidence type="ECO:0000256" key="1">
    <source>
        <dbReference type="ARBA" id="ARBA00006096"/>
    </source>
</evidence>
<dbReference type="PRINTS" id="PR00922">
    <property type="entry name" value="DADACBPTASE3"/>
</dbReference>
<comment type="similarity">
    <text evidence="1">Belongs to the peptidase S13 family.</text>
</comment>
<evidence type="ECO:0000313" key="4">
    <source>
        <dbReference type="Proteomes" id="UP000036951"/>
    </source>
</evidence>
<organism evidence="3 4">
    <name type="scientific">Xylanibacter rarus</name>
    <dbReference type="NCBI Taxonomy" id="1676614"/>
    <lineage>
        <taxon>Bacteria</taxon>
        <taxon>Pseudomonadati</taxon>
        <taxon>Bacteroidota</taxon>
        <taxon>Bacteroidia</taxon>
        <taxon>Bacteroidales</taxon>
        <taxon>Prevotellaceae</taxon>
        <taxon>Xylanibacter</taxon>
    </lineage>
</organism>
<dbReference type="EMBL" id="LFQU01000006">
    <property type="protein sequence ID" value="KOO69044.1"/>
    <property type="molecule type" value="Genomic_DNA"/>
</dbReference>
<reference evidence="3 4" key="1">
    <citation type="submission" date="2015-06" db="EMBL/GenBank/DDBJ databases">
        <title>Prevotella sp. 109, sp. nov., a novel member of the family Prevotellaceae isolated from human faeces.</title>
        <authorList>
            <person name="Shkoporov A.N."/>
            <person name="Chaplin A.V."/>
            <person name="Kafarskaia L.I."/>
            <person name="Efimov B.A."/>
        </authorList>
    </citation>
    <scope>NUCLEOTIDE SEQUENCE [LARGE SCALE GENOMIC DNA]</scope>
    <source>
        <strain evidence="3 4">109</strain>
    </source>
</reference>
<dbReference type="Pfam" id="PF02113">
    <property type="entry name" value="Peptidase_S13"/>
    <property type="match status" value="2"/>
</dbReference>